<gene>
    <name evidence="1" type="ORF">BGZ95_010859</name>
</gene>
<evidence type="ECO:0000313" key="2">
    <source>
        <dbReference type="Proteomes" id="UP001194580"/>
    </source>
</evidence>
<dbReference type="Proteomes" id="UP001194580">
    <property type="component" value="Unassembled WGS sequence"/>
</dbReference>
<proteinExistence type="predicted"/>
<dbReference type="InterPro" id="IPR032675">
    <property type="entry name" value="LRR_dom_sf"/>
</dbReference>
<reference evidence="1" key="1">
    <citation type="journal article" date="2020" name="Fungal Divers.">
        <title>Resolving the Mortierellaceae phylogeny through synthesis of multi-gene phylogenetics and phylogenomics.</title>
        <authorList>
            <person name="Vandepol N."/>
            <person name="Liber J."/>
            <person name="Desiro A."/>
            <person name="Na H."/>
            <person name="Kennedy M."/>
            <person name="Barry K."/>
            <person name="Grigoriev I.V."/>
            <person name="Miller A.N."/>
            <person name="O'Donnell K."/>
            <person name="Stajich J.E."/>
            <person name="Bonito G."/>
        </authorList>
    </citation>
    <scope>NUCLEOTIDE SEQUENCE</scope>
    <source>
        <strain evidence="1">NRRL 28262</strain>
    </source>
</reference>
<name>A0AAD4DAQ9_9FUNG</name>
<protein>
    <recommendedName>
        <fullName evidence="3">F-box domain-containing protein</fullName>
    </recommendedName>
</protein>
<dbReference type="EMBL" id="JAAAIL010000764">
    <property type="protein sequence ID" value="KAG0273328.1"/>
    <property type="molecule type" value="Genomic_DNA"/>
</dbReference>
<dbReference type="AlphaFoldDB" id="A0AAD4DAQ9"/>
<sequence>MNATTTATRARPRNPFDIPEIRTRISHFVERKDALACARVARAWAQDYLPIIWYTLDCRKFSSQGNISKLHSVVNRYAHYFRVAHNINLVLQMTLLNQAKVNRLRELTIVLTSSTLHYTAALDFIARNSASLEKLELKAESTYNNKYQSPLYCVHAAMIVHPGNALGSNGTFVSRLQDLDISGLWLTRDGLSTILQGCPNLTQLSMNGTDVIGRAALDFQHEGLSSLTCSIITALRPDPTDSQLQPSPGLLVHFPNLNTWSTSGTENELRFVLQSGLLKAEVKQHCKSLKDVRLRDSPESMWVTLFTDVFSNLTEISFDYKVMSVQVLTTILLHQDTVESIQANPGIDIDFEREAFVSPGTDHFQASGRQFQLLPRTCSRLTDLNLYPHVMDMDIVETKAWTCKDLRTLRTRIKGLDSKEKILRAIDLWRAEWKKRALEKRHQPDTRPSGGLEGNNEEWVARFKELVDAAKVPSVILFDNDLSIEARVARHLLQFEKLENVWLGYKTWHPY</sequence>
<comment type="caution">
    <text evidence="1">The sequence shown here is derived from an EMBL/GenBank/DDBJ whole genome shotgun (WGS) entry which is preliminary data.</text>
</comment>
<keyword evidence="2" id="KW-1185">Reference proteome</keyword>
<evidence type="ECO:0008006" key="3">
    <source>
        <dbReference type="Google" id="ProtNLM"/>
    </source>
</evidence>
<dbReference type="Gene3D" id="3.80.10.10">
    <property type="entry name" value="Ribonuclease Inhibitor"/>
    <property type="match status" value="1"/>
</dbReference>
<evidence type="ECO:0000313" key="1">
    <source>
        <dbReference type="EMBL" id="KAG0273328.1"/>
    </source>
</evidence>
<accession>A0AAD4DAQ9</accession>
<organism evidence="1 2">
    <name type="scientific">Linnemannia exigua</name>
    <dbReference type="NCBI Taxonomy" id="604196"/>
    <lineage>
        <taxon>Eukaryota</taxon>
        <taxon>Fungi</taxon>
        <taxon>Fungi incertae sedis</taxon>
        <taxon>Mucoromycota</taxon>
        <taxon>Mortierellomycotina</taxon>
        <taxon>Mortierellomycetes</taxon>
        <taxon>Mortierellales</taxon>
        <taxon>Mortierellaceae</taxon>
        <taxon>Linnemannia</taxon>
    </lineage>
</organism>
<dbReference type="SUPFAM" id="SSF52047">
    <property type="entry name" value="RNI-like"/>
    <property type="match status" value="1"/>
</dbReference>